<evidence type="ECO:0000313" key="7">
    <source>
        <dbReference type="Proteomes" id="UP000011910"/>
    </source>
</evidence>
<gene>
    <name evidence="6" type="ORF">ADICEAN_00500</name>
</gene>
<dbReference type="PROSITE" id="PS51635">
    <property type="entry name" value="PNPLA"/>
    <property type="match status" value="1"/>
</dbReference>
<dbReference type="InterPro" id="IPR002641">
    <property type="entry name" value="PNPLA_dom"/>
</dbReference>
<keyword evidence="7" id="KW-1185">Reference proteome</keyword>
<keyword evidence="3 4" id="KW-0443">Lipid metabolism</keyword>
<dbReference type="PANTHER" id="PTHR14226">
    <property type="entry name" value="NEUROPATHY TARGET ESTERASE/SWISS CHEESE D.MELANOGASTER"/>
    <property type="match status" value="1"/>
</dbReference>
<dbReference type="PATRIC" id="fig|1279009.4.peg.510"/>
<sequence>MLSGGGAKGAFQAGALRYMDEVVRARYPDFQFSVVSGISVGCLNGVMVAQQKLPELLQIWNRMSNAAVYTGRLRLPSALYHLALRSKRAVLGYKPLQELIGRHVSLADTLASGIHFTLGVVSLTDGCYYPCQAGDFTDEQQFRNAILASAAMPVLWEPVSEIRTKQGTITQAVDGGVRNNSPLGDVLDQEPDEVVILNCSPFTDGENSLEPAPEAGRNVFTIAKRALLDIALNEIFITDLREYLTLNHLVKQAAGQGVQLKNRKGRLLKAYKTVLISPLEPLGDLLDFSQPAVQRRLQLGYEAARQAFAAYQPQLAGAPLYSSQQLA</sequence>
<proteinExistence type="predicted"/>
<comment type="caution">
    <text evidence="6">The sequence shown here is derived from an EMBL/GenBank/DDBJ whole genome shotgun (WGS) entry which is preliminary data.</text>
</comment>
<keyword evidence="1 4" id="KW-0378">Hydrolase</keyword>
<dbReference type="InterPro" id="IPR016035">
    <property type="entry name" value="Acyl_Trfase/lysoPLipase"/>
</dbReference>
<dbReference type="STRING" id="1279009.ADICEAN_00500"/>
<dbReference type="Gene3D" id="3.40.1090.10">
    <property type="entry name" value="Cytosolic phospholipase A2 catalytic domain"/>
    <property type="match status" value="2"/>
</dbReference>
<dbReference type="AlphaFoldDB" id="M7NAQ4"/>
<reference evidence="6 7" key="1">
    <citation type="journal article" date="2013" name="Genome Announc.">
        <title>Draft Genome Sequence of Cesiribacter andamanensis Strain AMV16T, Isolated from a Soil Sample from a Mud Volcano in the Andaman Islands, India.</title>
        <authorList>
            <person name="Shivaji S."/>
            <person name="Ara S."/>
            <person name="Begum Z."/>
            <person name="Srinivas T.N."/>
            <person name="Singh A."/>
            <person name="Kumar Pinnaka A."/>
        </authorList>
    </citation>
    <scope>NUCLEOTIDE SEQUENCE [LARGE SCALE GENOMIC DNA]</scope>
    <source>
        <strain evidence="6 7">AMV16</strain>
    </source>
</reference>
<organism evidence="6 7">
    <name type="scientific">Cesiribacter andamanensis AMV16</name>
    <dbReference type="NCBI Taxonomy" id="1279009"/>
    <lineage>
        <taxon>Bacteria</taxon>
        <taxon>Pseudomonadati</taxon>
        <taxon>Bacteroidota</taxon>
        <taxon>Cytophagia</taxon>
        <taxon>Cytophagales</taxon>
        <taxon>Cesiribacteraceae</taxon>
        <taxon>Cesiribacter</taxon>
    </lineage>
</organism>
<feature type="short sequence motif" description="GXGXXG" evidence="4">
    <location>
        <begin position="4"/>
        <end position="9"/>
    </location>
</feature>
<feature type="short sequence motif" description="GXSXG" evidence="4">
    <location>
        <begin position="37"/>
        <end position="41"/>
    </location>
</feature>
<evidence type="ECO:0000256" key="4">
    <source>
        <dbReference type="PROSITE-ProRule" id="PRU01161"/>
    </source>
</evidence>
<evidence type="ECO:0000313" key="6">
    <source>
        <dbReference type="EMBL" id="EMR04337.1"/>
    </source>
</evidence>
<evidence type="ECO:0000256" key="2">
    <source>
        <dbReference type="ARBA" id="ARBA00022963"/>
    </source>
</evidence>
<dbReference type="GO" id="GO:0016042">
    <property type="term" value="P:lipid catabolic process"/>
    <property type="evidence" value="ECO:0007669"/>
    <property type="project" value="UniProtKB-UniRule"/>
</dbReference>
<evidence type="ECO:0000256" key="3">
    <source>
        <dbReference type="ARBA" id="ARBA00023098"/>
    </source>
</evidence>
<accession>M7NAQ4</accession>
<dbReference type="EMBL" id="AODQ01000007">
    <property type="protein sequence ID" value="EMR04337.1"/>
    <property type="molecule type" value="Genomic_DNA"/>
</dbReference>
<keyword evidence="2 4" id="KW-0442">Lipid degradation</keyword>
<feature type="active site" description="Proton acceptor" evidence="4">
    <location>
        <position position="174"/>
    </location>
</feature>
<feature type="short sequence motif" description="DGA/G" evidence="4">
    <location>
        <begin position="174"/>
        <end position="176"/>
    </location>
</feature>
<evidence type="ECO:0000259" key="5">
    <source>
        <dbReference type="PROSITE" id="PS51635"/>
    </source>
</evidence>
<dbReference type="PANTHER" id="PTHR14226:SF57">
    <property type="entry name" value="BLR7027 PROTEIN"/>
    <property type="match status" value="1"/>
</dbReference>
<dbReference type="SUPFAM" id="SSF52151">
    <property type="entry name" value="FabD/lysophospholipase-like"/>
    <property type="match status" value="1"/>
</dbReference>
<feature type="active site" description="Nucleophile" evidence="4">
    <location>
        <position position="39"/>
    </location>
</feature>
<dbReference type="GO" id="GO:0016787">
    <property type="term" value="F:hydrolase activity"/>
    <property type="evidence" value="ECO:0007669"/>
    <property type="project" value="UniProtKB-UniRule"/>
</dbReference>
<dbReference type="RefSeq" id="WP_009193907.1">
    <property type="nucleotide sequence ID" value="NZ_AODQ01000007.1"/>
</dbReference>
<dbReference type="InterPro" id="IPR050301">
    <property type="entry name" value="NTE"/>
</dbReference>
<dbReference type="eggNOG" id="COG1752">
    <property type="taxonomic scope" value="Bacteria"/>
</dbReference>
<feature type="domain" description="PNPLA" evidence="5">
    <location>
        <begin position="1"/>
        <end position="187"/>
    </location>
</feature>
<protein>
    <submittedName>
        <fullName evidence="6">Patatin-like phospholipase</fullName>
    </submittedName>
</protein>
<dbReference type="Pfam" id="PF01734">
    <property type="entry name" value="Patatin"/>
    <property type="match status" value="1"/>
</dbReference>
<name>M7NAQ4_9BACT</name>
<dbReference type="Proteomes" id="UP000011910">
    <property type="component" value="Unassembled WGS sequence"/>
</dbReference>
<evidence type="ECO:0000256" key="1">
    <source>
        <dbReference type="ARBA" id="ARBA00022801"/>
    </source>
</evidence>